<evidence type="ECO:0000259" key="7">
    <source>
        <dbReference type="Pfam" id="PF01134"/>
    </source>
</evidence>
<dbReference type="AlphaFoldDB" id="A0A223I2Z4"/>
<dbReference type="Proteomes" id="UP000214975">
    <property type="component" value="Chromosome"/>
</dbReference>
<keyword evidence="2" id="KW-0285">Flavoprotein</keyword>
<sequence length="427" mass="46705">MVKVVVIGGGWAGCAAALTAKKAGADVVLLEKTDMLLGCGLVGGIMRNNGRYTAAEEIKYLGGHELIEITDMCARHTNVDFPGHKHANLYDITKVEPAIRNMLFSKGIKIKFISRAADVLMESNTTIKGIVLADDSVECGDVFIETTGSTGPMGNCLRYGNGCSMCILRCPSFGPRISISYRAGIDDILGMRSDEVYGAFSGSCKLNKDSLSDEIREKLDKDGVVVLPVPEEDVNMEKLKLKVCQQYALPEYAKNVVLLDTGHAKLMTPFYPLDKLRKIPGLERARFEDPYSGGKANSIRYLSIAPRNNSMKVKGLDNLLCAGEKSGLFTGHTEAMVTGCLAGHNSVRLSLGMPLLELPRNLASGDLIAYENECIETKEGLKNRYTFAGGKYFERMKSLGLYTTDTNIIKEKIERDNLIGIYDEKLV</sequence>
<dbReference type="InterPro" id="IPR002218">
    <property type="entry name" value="MnmG-rel"/>
</dbReference>
<evidence type="ECO:0000256" key="1">
    <source>
        <dbReference type="ARBA" id="ARBA00001974"/>
    </source>
</evidence>
<evidence type="ECO:0000256" key="3">
    <source>
        <dbReference type="ARBA" id="ARBA00022694"/>
    </source>
</evidence>
<dbReference type="PANTHER" id="PTHR11806">
    <property type="entry name" value="GLUCOSE INHIBITED DIVISION PROTEIN A"/>
    <property type="match status" value="1"/>
</dbReference>
<dbReference type="InterPro" id="IPR040131">
    <property type="entry name" value="MnmG_N"/>
</dbReference>
<proteinExistence type="predicted"/>
<keyword evidence="3" id="KW-0819">tRNA processing</keyword>
<dbReference type="EMBL" id="CP016893">
    <property type="protein sequence ID" value="AST59098.1"/>
    <property type="molecule type" value="Genomic_DNA"/>
</dbReference>
<organism evidence="8 9">
    <name type="scientific">Thermoanaerobacterium thermosaccharolyticum</name>
    <name type="common">Clostridium thermosaccharolyticum</name>
    <dbReference type="NCBI Taxonomy" id="1517"/>
    <lineage>
        <taxon>Bacteria</taxon>
        <taxon>Bacillati</taxon>
        <taxon>Bacillota</taxon>
        <taxon>Clostridia</taxon>
        <taxon>Thermoanaerobacterales</taxon>
        <taxon>Thermoanaerobacteraceae</taxon>
        <taxon>Thermoanaerobacterium</taxon>
    </lineage>
</organism>
<evidence type="ECO:0000256" key="6">
    <source>
        <dbReference type="ARBA" id="ARBA00025948"/>
    </source>
</evidence>
<dbReference type="GO" id="GO:0002098">
    <property type="term" value="P:tRNA wobble uridine modification"/>
    <property type="evidence" value="ECO:0007669"/>
    <property type="project" value="TreeGrafter"/>
</dbReference>
<name>A0A223I2Z4_THETR</name>
<dbReference type="GO" id="GO:0050660">
    <property type="term" value="F:flavin adenine dinucleotide binding"/>
    <property type="evidence" value="ECO:0007669"/>
    <property type="project" value="InterPro"/>
</dbReference>
<dbReference type="PANTHER" id="PTHR11806:SF0">
    <property type="entry name" value="PROTEIN MTO1 HOMOLOG, MITOCHONDRIAL"/>
    <property type="match status" value="1"/>
</dbReference>
<dbReference type="GO" id="GO:0030488">
    <property type="term" value="P:tRNA methylation"/>
    <property type="evidence" value="ECO:0007669"/>
    <property type="project" value="TreeGrafter"/>
</dbReference>
<gene>
    <name evidence="8" type="ORF">Thert_03366</name>
</gene>
<dbReference type="InterPro" id="IPR036188">
    <property type="entry name" value="FAD/NAD-bd_sf"/>
</dbReference>
<evidence type="ECO:0000256" key="5">
    <source>
        <dbReference type="ARBA" id="ARBA00023027"/>
    </source>
</evidence>
<reference evidence="8 9" key="1">
    <citation type="submission" date="2016-08" db="EMBL/GenBank/DDBJ databases">
        <title>A novel genetic cassette of butanologenic Thermoanaerobacterium thermosaccharolyticum that directly convert cellulose to butanol.</title>
        <authorList>
            <person name="Li T."/>
            <person name="He J."/>
        </authorList>
    </citation>
    <scope>NUCLEOTIDE SEQUENCE [LARGE SCALE GENOMIC DNA]</scope>
    <source>
        <strain evidence="8 9">TG57</strain>
    </source>
</reference>
<dbReference type="SUPFAM" id="SSF51905">
    <property type="entry name" value="FAD/NAD(P)-binding domain"/>
    <property type="match status" value="1"/>
</dbReference>
<keyword evidence="5" id="KW-0520">NAD</keyword>
<evidence type="ECO:0000313" key="9">
    <source>
        <dbReference type="Proteomes" id="UP000214975"/>
    </source>
</evidence>
<comment type="subunit">
    <text evidence="6">Homodimer. Heterotetramer of two MnmE and two MnmG subunits.</text>
</comment>
<feature type="domain" description="MnmG N-terminal" evidence="7">
    <location>
        <begin position="3"/>
        <end position="216"/>
    </location>
</feature>
<evidence type="ECO:0000313" key="8">
    <source>
        <dbReference type="EMBL" id="AST59098.1"/>
    </source>
</evidence>
<accession>A0A223I2Z4</accession>
<comment type="cofactor">
    <cofactor evidence="1">
        <name>FAD</name>
        <dbReference type="ChEBI" id="CHEBI:57692"/>
    </cofactor>
</comment>
<keyword evidence="4" id="KW-0274">FAD</keyword>
<dbReference type="Pfam" id="PF01134">
    <property type="entry name" value="GIDA"/>
    <property type="match status" value="2"/>
</dbReference>
<feature type="domain" description="MnmG N-terminal" evidence="7">
    <location>
        <begin position="276"/>
        <end position="352"/>
    </location>
</feature>
<evidence type="ECO:0000256" key="4">
    <source>
        <dbReference type="ARBA" id="ARBA00022827"/>
    </source>
</evidence>
<evidence type="ECO:0000256" key="2">
    <source>
        <dbReference type="ARBA" id="ARBA00022630"/>
    </source>
</evidence>
<protein>
    <submittedName>
        <fullName evidence="8">FAD-dependent oxidoreductase</fullName>
    </submittedName>
</protein>
<dbReference type="RefSeq" id="WP_094398039.1">
    <property type="nucleotide sequence ID" value="NZ_CP016893.1"/>
</dbReference>
<dbReference type="Gene3D" id="3.50.50.60">
    <property type="entry name" value="FAD/NAD(P)-binding domain"/>
    <property type="match status" value="2"/>
</dbReference>